<evidence type="ECO:0000259" key="2">
    <source>
        <dbReference type="PROSITE" id="PS51352"/>
    </source>
</evidence>
<feature type="domain" description="Thioredoxin" evidence="2">
    <location>
        <begin position="1"/>
        <end position="140"/>
    </location>
</feature>
<accession>A0ABW5QD95</accession>
<dbReference type="InterPro" id="IPR036249">
    <property type="entry name" value="Thioredoxin-like_sf"/>
</dbReference>
<dbReference type="EMBL" id="JBHUMZ010000047">
    <property type="protein sequence ID" value="MFD2639791.1"/>
    <property type="molecule type" value="Genomic_DNA"/>
</dbReference>
<dbReference type="PANTHER" id="PTHR42852:SF17">
    <property type="entry name" value="THIOREDOXIN-LIKE PROTEIN HI_1115"/>
    <property type="match status" value="1"/>
</dbReference>
<dbReference type="InterPro" id="IPR013766">
    <property type="entry name" value="Thioredoxin_domain"/>
</dbReference>
<dbReference type="RefSeq" id="WP_377329800.1">
    <property type="nucleotide sequence ID" value="NZ_JBHUMZ010000047.1"/>
</dbReference>
<organism evidence="3 4">
    <name type="scientific">Piscibacillus salipiscarius</name>
    <dbReference type="NCBI Taxonomy" id="299480"/>
    <lineage>
        <taxon>Bacteria</taxon>
        <taxon>Bacillati</taxon>
        <taxon>Bacillota</taxon>
        <taxon>Bacilli</taxon>
        <taxon>Bacillales</taxon>
        <taxon>Bacillaceae</taxon>
        <taxon>Piscibacillus</taxon>
    </lineage>
</organism>
<protein>
    <submittedName>
        <fullName evidence="3">TlpA disulfide reductase family protein</fullName>
    </submittedName>
</protein>
<evidence type="ECO:0000313" key="4">
    <source>
        <dbReference type="Proteomes" id="UP001597452"/>
    </source>
</evidence>
<comment type="caution">
    <text evidence="3">The sequence shown here is derived from an EMBL/GenBank/DDBJ whole genome shotgun (WGS) entry which is preliminary data.</text>
</comment>
<sequence>MKAPIFELPFLDSPNQTFNLEDVLGKKVVLITFWVSWCPDCARDLPKKEQFYKTSRNDELEMLTINVTSREHGEEEALKYQEQFLTEPVLKDNGREVYDLYECEGVPTTIIIDKEGQVVGHFGDQAEFVSIVHKLSEALN</sequence>
<dbReference type="PROSITE" id="PS51352">
    <property type="entry name" value="THIOREDOXIN_2"/>
    <property type="match status" value="1"/>
</dbReference>
<dbReference type="SUPFAM" id="SSF52833">
    <property type="entry name" value="Thioredoxin-like"/>
    <property type="match status" value="1"/>
</dbReference>
<dbReference type="CDD" id="cd02966">
    <property type="entry name" value="TlpA_like_family"/>
    <property type="match status" value="1"/>
</dbReference>
<gene>
    <name evidence="3" type="ORF">ACFSW4_13060</name>
</gene>
<keyword evidence="4" id="KW-1185">Reference proteome</keyword>
<dbReference type="Proteomes" id="UP001597452">
    <property type="component" value="Unassembled WGS sequence"/>
</dbReference>
<dbReference type="Pfam" id="PF00578">
    <property type="entry name" value="AhpC-TSA"/>
    <property type="match status" value="1"/>
</dbReference>
<evidence type="ECO:0000256" key="1">
    <source>
        <dbReference type="ARBA" id="ARBA00023157"/>
    </source>
</evidence>
<dbReference type="Gene3D" id="3.40.30.10">
    <property type="entry name" value="Glutaredoxin"/>
    <property type="match status" value="1"/>
</dbReference>
<dbReference type="PANTHER" id="PTHR42852">
    <property type="entry name" value="THIOL:DISULFIDE INTERCHANGE PROTEIN DSBE"/>
    <property type="match status" value="1"/>
</dbReference>
<keyword evidence="1" id="KW-1015">Disulfide bond</keyword>
<name>A0ABW5QD95_9BACI</name>
<reference evidence="4" key="1">
    <citation type="journal article" date="2019" name="Int. J. Syst. Evol. Microbiol.">
        <title>The Global Catalogue of Microorganisms (GCM) 10K type strain sequencing project: providing services to taxonomists for standard genome sequencing and annotation.</title>
        <authorList>
            <consortium name="The Broad Institute Genomics Platform"/>
            <consortium name="The Broad Institute Genome Sequencing Center for Infectious Disease"/>
            <person name="Wu L."/>
            <person name="Ma J."/>
        </authorList>
    </citation>
    <scope>NUCLEOTIDE SEQUENCE [LARGE SCALE GENOMIC DNA]</scope>
    <source>
        <strain evidence="4">TISTR 1571</strain>
    </source>
</reference>
<dbReference type="InterPro" id="IPR050553">
    <property type="entry name" value="Thioredoxin_ResA/DsbE_sf"/>
</dbReference>
<dbReference type="InterPro" id="IPR000866">
    <property type="entry name" value="AhpC/TSA"/>
</dbReference>
<proteinExistence type="predicted"/>
<evidence type="ECO:0000313" key="3">
    <source>
        <dbReference type="EMBL" id="MFD2639791.1"/>
    </source>
</evidence>